<gene>
    <name evidence="7" type="ORF">BDK92_3006</name>
</gene>
<keyword evidence="8" id="KW-1185">Reference proteome</keyword>
<dbReference type="SUPFAM" id="SSF53790">
    <property type="entry name" value="Tetrapyrrole methylase"/>
    <property type="match status" value="1"/>
</dbReference>
<dbReference type="InterPro" id="IPR014776">
    <property type="entry name" value="4pyrrole_Mease_sub2"/>
</dbReference>
<name>A0A495JID3_9ACTN</name>
<dbReference type="Proteomes" id="UP000277671">
    <property type="component" value="Unassembled WGS sequence"/>
</dbReference>
<dbReference type="Pfam" id="PF00590">
    <property type="entry name" value="TP_methylase"/>
    <property type="match status" value="1"/>
</dbReference>
<accession>A0A495JID3</accession>
<dbReference type="GO" id="GO:0032259">
    <property type="term" value="P:methylation"/>
    <property type="evidence" value="ECO:0007669"/>
    <property type="project" value="UniProtKB-KW"/>
</dbReference>
<protein>
    <submittedName>
        <fullName evidence="7">Precorrin-6A synthase (Deacetylating)</fullName>
    </submittedName>
</protein>
<evidence type="ECO:0000256" key="3">
    <source>
        <dbReference type="ARBA" id="ARBA00022603"/>
    </source>
</evidence>
<dbReference type="AlphaFoldDB" id="A0A495JID3"/>
<dbReference type="PIRSF" id="PIRSF036525">
    <property type="entry name" value="CobF"/>
    <property type="match status" value="1"/>
</dbReference>
<evidence type="ECO:0000259" key="6">
    <source>
        <dbReference type="Pfam" id="PF00590"/>
    </source>
</evidence>
<evidence type="ECO:0000256" key="2">
    <source>
        <dbReference type="ARBA" id="ARBA00022573"/>
    </source>
</evidence>
<dbReference type="PANTHER" id="PTHR43467:SF1">
    <property type="entry name" value="PRECORRIN-6A SYNTHASE [DEACETYLATING]"/>
    <property type="match status" value="1"/>
</dbReference>
<feature type="domain" description="Tetrapyrrole methylase" evidence="6">
    <location>
        <begin position="3"/>
        <end position="224"/>
    </location>
</feature>
<dbReference type="PANTHER" id="PTHR43467">
    <property type="entry name" value="COBALT-PRECORRIN-2 C(20)-METHYLTRANSFERASE"/>
    <property type="match status" value="1"/>
</dbReference>
<dbReference type="GO" id="GO:0009236">
    <property type="term" value="P:cobalamin biosynthetic process"/>
    <property type="evidence" value="ECO:0007669"/>
    <property type="project" value="UniProtKB-KW"/>
</dbReference>
<keyword evidence="3" id="KW-0489">Methyltransferase</keyword>
<reference evidence="7 8" key="1">
    <citation type="submission" date="2018-10" db="EMBL/GenBank/DDBJ databases">
        <title>Sequencing the genomes of 1000 actinobacteria strains.</title>
        <authorList>
            <person name="Klenk H.-P."/>
        </authorList>
    </citation>
    <scope>NUCLEOTIDE SEQUENCE [LARGE SCALE GENOMIC DNA]</scope>
    <source>
        <strain evidence="7 8">DSM 45175</strain>
    </source>
</reference>
<dbReference type="Gene3D" id="3.30.950.10">
    <property type="entry name" value="Methyltransferase, Cobalt-precorrin-4 Transmethylase, Domain 2"/>
    <property type="match status" value="1"/>
</dbReference>
<dbReference type="Gene3D" id="3.40.1010.10">
    <property type="entry name" value="Cobalt-precorrin-4 Transmethylase, Domain 1"/>
    <property type="match status" value="1"/>
</dbReference>
<keyword evidence="2" id="KW-0169">Cobalamin biosynthesis</keyword>
<evidence type="ECO:0000313" key="8">
    <source>
        <dbReference type="Proteomes" id="UP000277671"/>
    </source>
</evidence>
<evidence type="ECO:0000256" key="4">
    <source>
        <dbReference type="ARBA" id="ARBA00022679"/>
    </source>
</evidence>
<evidence type="ECO:0000256" key="5">
    <source>
        <dbReference type="ARBA" id="ARBA00022691"/>
    </source>
</evidence>
<comment type="pathway">
    <text evidence="1">Cofactor biosynthesis; adenosylcobalamin biosynthesis.</text>
</comment>
<dbReference type="InterPro" id="IPR000878">
    <property type="entry name" value="4pyrrol_Mease"/>
</dbReference>
<dbReference type="InterPro" id="IPR035996">
    <property type="entry name" value="4pyrrol_Methylase_sf"/>
</dbReference>
<keyword evidence="5" id="KW-0949">S-adenosyl-L-methionine</keyword>
<dbReference type="CDD" id="cd11643">
    <property type="entry name" value="Precorrin-6A-synthase"/>
    <property type="match status" value="1"/>
</dbReference>
<dbReference type="RefSeq" id="WP_121157272.1">
    <property type="nucleotide sequence ID" value="NZ_RBKT01000001.1"/>
</dbReference>
<organism evidence="7 8">
    <name type="scientific">Micromonospora pisi</name>
    <dbReference type="NCBI Taxonomy" id="589240"/>
    <lineage>
        <taxon>Bacteria</taxon>
        <taxon>Bacillati</taxon>
        <taxon>Actinomycetota</taxon>
        <taxon>Actinomycetes</taxon>
        <taxon>Micromonosporales</taxon>
        <taxon>Micromonosporaceae</taxon>
        <taxon>Micromonospora</taxon>
    </lineage>
</organism>
<comment type="caution">
    <text evidence="7">The sequence shown here is derived from an EMBL/GenBank/DDBJ whole genome shotgun (WGS) entry which is preliminary data.</text>
</comment>
<dbReference type="InterPro" id="IPR012797">
    <property type="entry name" value="CobF"/>
</dbReference>
<dbReference type="InterPro" id="IPR014777">
    <property type="entry name" value="4pyrrole_Mease_sub1"/>
</dbReference>
<dbReference type="NCBIfam" id="TIGR02434">
    <property type="entry name" value="CobF"/>
    <property type="match status" value="1"/>
</dbReference>
<sequence length="252" mass="27770">MRKLLVIGIGAGDPGQLTVEAVDALNAVDIFFVLDKGQAAADLTVARRQLCDRFIGPGRYREVLVADPPRDRVAADYPEAVRNWRDERAELLEQVIAAELGDDGLGGFLVWGDPSLYDGTVRVLDTIAARGALAIEYDVIPGISSVQALAARHRVTLNRVAGAVQITTGRRLAEGLPSGVDDVVVMLDANLTCKAYRDQEIDIYWGAYLGTEDEALVAGRLDEVVDEIERLRQDLRRRKGWIMDTYLLRRNP</sequence>
<evidence type="ECO:0000256" key="1">
    <source>
        <dbReference type="ARBA" id="ARBA00004953"/>
    </source>
</evidence>
<keyword evidence="4" id="KW-0808">Transferase</keyword>
<dbReference type="EMBL" id="RBKT01000001">
    <property type="protein sequence ID" value="RKR88677.1"/>
    <property type="molecule type" value="Genomic_DNA"/>
</dbReference>
<dbReference type="OrthoDB" id="9787471at2"/>
<evidence type="ECO:0000313" key="7">
    <source>
        <dbReference type="EMBL" id="RKR88677.1"/>
    </source>
</evidence>
<proteinExistence type="predicted"/>
<dbReference type="GO" id="GO:0043819">
    <property type="term" value="F:precorrin-6A synthase (deacetylating) activity"/>
    <property type="evidence" value="ECO:0007669"/>
    <property type="project" value="InterPro"/>
</dbReference>